<geneLocation type="plasmid" evidence="1">
    <name>p4unnamed</name>
</geneLocation>
<proteinExistence type="predicted"/>
<dbReference type="Gene3D" id="1.20.1220.20">
    <property type="entry name" value="Uncharcterised protein PF01724"/>
    <property type="match status" value="1"/>
</dbReference>
<dbReference type="AlphaFoldDB" id="A0A2K1G3J7"/>
<reference evidence="1 2" key="1">
    <citation type="submission" date="2018-01" db="EMBL/GenBank/DDBJ databases">
        <title>Whole genome sequence of Azospirillum brasilense REC3 isolated from strawberry roots.</title>
        <authorList>
            <person name="Fontana C.A."/>
            <person name="Salazar S.M."/>
            <person name="Bassi D."/>
            <person name="Puglisi E."/>
            <person name="Lovaisa N.C."/>
            <person name="Toffoli L.M."/>
            <person name="Pedraza R."/>
            <person name="Cocconcelli P.S."/>
        </authorList>
    </citation>
    <scope>NUCLEOTIDE SEQUENCE [LARGE SCALE GENOMIC DNA]</scope>
    <source>
        <strain evidence="1 2">REC3</strain>
        <plasmid evidence="1">p4unnamed</plasmid>
    </source>
</reference>
<dbReference type="EMBL" id="POWG01000006">
    <property type="protein sequence ID" value="PNQ99361.1"/>
    <property type="molecule type" value="Genomic_DNA"/>
</dbReference>
<evidence type="ECO:0000313" key="2">
    <source>
        <dbReference type="Proteomes" id="UP000236268"/>
    </source>
</evidence>
<comment type="caution">
    <text evidence="1">The sequence shown here is derived from an EMBL/GenBank/DDBJ whole genome shotgun (WGS) entry which is preliminary data.</text>
</comment>
<dbReference type="InterPro" id="IPR002636">
    <property type="entry name" value="DUF29"/>
</dbReference>
<evidence type="ECO:0000313" key="1">
    <source>
        <dbReference type="EMBL" id="PNQ99361.1"/>
    </source>
</evidence>
<organism evidence="1 2">
    <name type="scientific">Azospirillum argentinense</name>
    <dbReference type="NCBI Taxonomy" id="2970906"/>
    <lineage>
        <taxon>Bacteria</taxon>
        <taxon>Pseudomonadati</taxon>
        <taxon>Pseudomonadota</taxon>
        <taxon>Alphaproteobacteria</taxon>
        <taxon>Rhodospirillales</taxon>
        <taxon>Azospirillaceae</taxon>
        <taxon>Azospirillum</taxon>
    </lineage>
</organism>
<dbReference type="Proteomes" id="UP000236268">
    <property type="component" value="Unassembled WGS sequence"/>
</dbReference>
<sequence>MPDTRLYDSDFFAWTQDQAGRLRRLAAERSNVDLDLENLAEEIESMGRSEQRELISRLSVLMLHLLKWRFQPNLRSASWKATIAVQRADLSDLLLDSPSLKSKLGESIGRAYGRAVIKAIAETGLPEDTFPPDCPWAFEQMMDPSFLPEA</sequence>
<accession>A0A2K1G3J7</accession>
<name>A0A2K1G3J7_9PROT</name>
<dbReference type="PANTHER" id="PTHR34235">
    <property type="entry name" value="SLR1203 PROTEIN-RELATED"/>
    <property type="match status" value="1"/>
</dbReference>
<dbReference type="Pfam" id="PF01724">
    <property type="entry name" value="DUF29"/>
    <property type="match status" value="1"/>
</dbReference>
<keyword evidence="1" id="KW-0614">Plasmid</keyword>
<protein>
    <submittedName>
        <fullName evidence="1">DUF29 domain-containing protein</fullName>
    </submittedName>
</protein>
<gene>
    <name evidence="1" type="ORF">C1S70_07280</name>
</gene>
<dbReference type="RefSeq" id="WP_103039513.1">
    <property type="nucleotide sequence ID" value="NZ_POWG01000006.1"/>
</dbReference>